<feature type="compositionally biased region" description="Polar residues" evidence="1">
    <location>
        <begin position="12"/>
        <end position="27"/>
    </location>
</feature>
<feature type="region of interest" description="Disordered" evidence="1">
    <location>
        <begin position="1"/>
        <end position="80"/>
    </location>
</feature>
<sequence>MAPFSKKRKEPSNGQSRTLVDFFSNNAPTKKSKLRSSRPKPDKNSVDFNTPSTREIIIIDSDSDDCSPKGDKGRSPEIPNAGRTLYCAKQCEWKPSFTHVAPSSKHEVLRDDGPLTFGRPSTLLQAPFQSNANAVAGKKASSGIETTSTASIFGVPTSLLRSSVDPAHDPSHATYDHEKTFTGDAYTLDYTDVPTPNEHLGGIPHSTDVIDIDFNYDDGLWSAGDDELAVLDSVDDNIEIDDVSEQLNEYRTPSHSASCPVCECDLSRLRGLVSDMTAAGDTSNPCLRSEKTMSINVSIPLSVPHTFPIV</sequence>
<gene>
    <name evidence="2" type="ORF">K503DRAFT_524794</name>
</gene>
<evidence type="ECO:0000313" key="2">
    <source>
        <dbReference type="EMBL" id="OAX41249.1"/>
    </source>
</evidence>
<dbReference type="Proteomes" id="UP000092154">
    <property type="component" value="Unassembled WGS sequence"/>
</dbReference>
<evidence type="ECO:0000256" key="1">
    <source>
        <dbReference type="SAM" id="MobiDB-lite"/>
    </source>
</evidence>
<name>A0A1B7N8R8_9AGAM</name>
<dbReference type="InParanoid" id="A0A1B7N8R8"/>
<proteinExistence type="predicted"/>
<protein>
    <submittedName>
        <fullName evidence="2">Uncharacterized protein</fullName>
    </submittedName>
</protein>
<organism evidence="2 3">
    <name type="scientific">Rhizopogon vinicolor AM-OR11-026</name>
    <dbReference type="NCBI Taxonomy" id="1314800"/>
    <lineage>
        <taxon>Eukaryota</taxon>
        <taxon>Fungi</taxon>
        <taxon>Dikarya</taxon>
        <taxon>Basidiomycota</taxon>
        <taxon>Agaricomycotina</taxon>
        <taxon>Agaricomycetes</taxon>
        <taxon>Agaricomycetidae</taxon>
        <taxon>Boletales</taxon>
        <taxon>Suillineae</taxon>
        <taxon>Rhizopogonaceae</taxon>
        <taxon>Rhizopogon</taxon>
    </lineage>
</organism>
<dbReference type="EMBL" id="KV448186">
    <property type="protein sequence ID" value="OAX41249.1"/>
    <property type="molecule type" value="Genomic_DNA"/>
</dbReference>
<evidence type="ECO:0000313" key="3">
    <source>
        <dbReference type="Proteomes" id="UP000092154"/>
    </source>
</evidence>
<reference evidence="2 3" key="1">
    <citation type="submission" date="2016-06" db="EMBL/GenBank/DDBJ databases">
        <title>Comparative genomics of the ectomycorrhizal sister species Rhizopogon vinicolor and Rhizopogon vesiculosus (Basidiomycota: Boletales) reveals a divergence of the mating type B locus.</title>
        <authorList>
            <consortium name="DOE Joint Genome Institute"/>
            <person name="Mujic A.B."/>
            <person name="Kuo A."/>
            <person name="Tritt A."/>
            <person name="Lipzen A."/>
            <person name="Chen C."/>
            <person name="Johnson J."/>
            <person name="Sharma A."/>
            <person name="Barry K."/>
            <person name="Grigoriev I.V."/>
            <person name="Spatafora J.W."/>
        </authorList>
    </citation>
    <scope>NUCLEOTIDE SEQUENCE [LARGE SCALE GENOMIC DNA]</scope>
    <source>
        <strain evidence="2 3">AM-OR11-026</strain>
    </source>
</reference>
<feature type="compositionally biased region" description="Basic and acidic residues" evidence="1">
    <location>
        <begin position="66"/>
        <end position="75"/>
    </location>
</feature>
<dbReference type="AlphaFoldDB" id="A0A1B7N8R8"/>
<dbReference type="OrthoDB" id="2637332at2759"/>
<accession>A0A1B7N8R8</accession>
<keyword evidence="3" id="KW-1185">Reference proteome</keyword>